<evidence type="ECO:0000313" key="2">
    <source>
        <dbReference type="Proteomes" id="UP001195483"/>
    </source>
</evidence>
<gene>
    <name evidence="1" type="ORF">CHS0354_020694</name>
</gene>
<reference evidence="1" key="3">
    <citation type="submission" date="2023-05" db="EMBL/GenBank/DDBJ databases">
        <authorList>
            <person name="Smith C.H."/>
        </authorList>
    </citation>
    <scope>NUCLEOTIDE SEQUENCE</scope>
    <source>
        <strain evidence="1">CHS0354</strain>
        <tissue evidence="1">Mantle</tissue>
    </source>
</reference>
<sequence>MEMNESCLNNLKPQVSRLTDKIGEIKKKINAGLDELERNVTTEVNRIYKQEVIRKQEENHQCLSLIHAVKNSHYLLEAVHKYGSNLQNFLIVEQMRSQLHSYCNLVGEKYEQNDTISVEMKISPKMQSILSISLSELGKDVSTAISNIRTLTCSHRPPKDCPIEIVNVIDLKGITVHIATYTCITFLPGDKVMLSDSNNNLCILLGSSYQFITSHTLTGVLWNVCVGCYVYIFIN</sequence>
<evidence type="ECO:0000313" key="1">
    <source>
        <dbReference type="EMBL" id="KAK3609031.1"/>
    </source>
</evidence>
<proteinExistence type="predicted"/>
<protein>
    <submittedName>
        <fullName evidence="1">Uncharacterized protein</fullName>
    </submittedName>
</protein>
<dbReference type="Proteomes" id="UP001195483">
    <property type="component" value="Unassembled WGS sequence"/>
</dbReference>
<keyword evidence="2" id="KW-1185">Reference proteome</keyword>
<accession>A0AAE0WBZ4</accession>
<reference evidence="1" key="2">
    <citation type="journal article" date="2021" name="Genome Biol. Evol.">
        <title>Developing a high-quality reference genome for a parasitic bivalve with doubly uniparental inheritance (Bivalvia: Unionida).</title>
        <authorList>
            <person name="Smith C.H."/>
        </authorList>
    </citation>
    <scope>NUCLEOTIDE SEQUENCE</scope>
    <source>
        <strain evidence="1">CHS0354</strain>
        <tissue evidence="1">Mantle</tissue>
    </source>
</reference>
<comment type="caution">
    <text evidence="1">The sequence shown here is derived from an EMBL/GenBank/DDBJ whole genome shotgun (WGS) entry which is preliminary data.</text>
</comment>
<reference evidence="1" key="1">
    <citation type="journal article" date="2021" name="Genome Biol. Evol.">
        <title>A High-Quality Reference Genome for a Parasitic Bivalve with Doubly Uniparental Inheritance (Bivalvia: Unionida).</title>
        <authorList>
            <person name="Smith C.H."/>
        </authorList>
    </citation>
    <scope>NUCLEOTIDE SEQUENCE</scope>
    <source>
        <strain evidence="1">CHS0354</strain>
    </source>
</reference>
<dbReference type="AlphaFoldDB" id="A0AAE0WBZ4"/>
<name>A0AAE0WBZ4_9BIVA</name>
<organism evidence="1 2">
    <name type="scientific">Potamilus streckersoni</name>
    <dbReference type="NCBI Taxonomy" id="2493646"/>
    <lineage>
        <taxon>Eukaryota</taxon>
        <taxon>Metazoa</taxon>
        <taxon>Spiralia</taxon>
        <taxon>Lophotrochozoa</taxon>
        <taxon>Mollusca</taxon>
        <taxon>Bivalvia</taxon>
        <taxon>Autobranchia</taxon>
        <taxon>Heteroconchia</taxon>
        <taxon>Palaeoheterodonta</taxon>
        <taxon>Unionida</taxon>
        <taxon>Unionoidea</taxon>
        <taxon>Unionidae</taxon>
        <taxon>Ambleminae</taxon>
        <taxon>Lampsilini</taxon>
        <taxon>Potamilus</taxon>
    </lineage>
</organism>
<dbReference type="EMBL" id="JAEAOA010001261">
    <property type="protein sequence ID" value="KAK3609031.1"/>
    <property type="molecule type" value="Genomic_DNA"/>
</dbReference>